<protein>
    <submittedName>
        <fullName evidence="1">Uncharacterized protein</fullName>
    </submittedName>
</protein>
<evidence type="ECO:0000313" key="2">
    <source>
        <dbReference type="Proteomes" id="UP001459277"/>
    </source>
</evidence>
<organism evidence="1 2">
    <name type="scientific">Lithocarpus litseifolius</name>
    <dbReference type="NCBI Taxonomy" id="425828"/>
    <lineage>
        <taxon>Eukaryota</taxon>
        <taxon>Viridiplantae</taxon>
        <taxon>Streptophyta</taxon>
        <taxon>Embryophyta</taxon>
        <taxon>Tracheophyta</taxon>
        <taxon>Spermatophyta</taxon>
        <taxon>Magnoliopsida</taxon>
        <taxon>eudicotyledons</taxon>
        <taxon>Gunneridae</taxon>
        <taxon>Pentapetalae</taxon>
        <taxon>rosids</taxon>
        <taxon>fabids</taxon>
        <taxon>Fagales</taxon>
        <taxon>Fagaceae</taxon>
        <taxon>Lithocarpus</taxon>
    </lineage>
</organism>
<gene>
    <name evidence="1" type="ORF">SO802_010722</name>
</gene>
<sequence>MVPTNVELEKGGVGEGGAVELWERRADGGLRFGLIRLKVEPLSCVLLLGNDRAWIYVLEEGEGRAREGCVLGNGRAVYRREWAE</sequence>
<evidence type="ECO:0000313" key="1">
    <source>
        <dbReference type="EMBL" id="KAL0009220.1"/>
    </source>
</evidence>
<proteinExistence type="predicted"/>
<dbReference type="Proteomes" id="UP001459277">
    <property type="component" value="Unassembled WGS sequence"/>
</dbReference>
<reference evidence="1 2" key="1">
    <citation type="submission" date="2024-01" db="EMBL/GenBank/DDBJ databases">
        <title>A telomere-to-telomere, gap-free genome of sweet tea (Lithocarpus litseifolius).</title>
        <authorList>
            <person name="Zhou J."/>
        </authorList>
    </citation>
    <scope>NUCLEOTIDE SEQUENCE [LARGE SCALE GENOMIC DNA]</scope>
    <source>
        <strain evidence="1">Zhou-2022a</strain>
        <tissue evidence="1">Leaf</tissue>
    </source>
</reference>
<dbReference type="EMBL" id="JAZDWU010000003">
    <property type="protein sequence ID" value="KAL0009220.1"/>
    <property type="molecule type" value="Genomic_DNA"/>
</dbReference>
<dbReference type="AlphaFoldDB" id="A0AAW2DJ65"/>
<keyword evidence="2" id="KW-1185">Reference proteome</keyword>
<accession>A0AAW2DJ65</accession>
<comment type="caution">
    <text evidence="1">The sequence shown here is derived from an EMBL/GenBank/DDBJ whole genome shotgun (WGS) entry which is preliminary data.</text>
</comment>
<name>A0AAW2DJ65_9ROSI</name>